<dbReference type="EMBL" id="BSYI01000031">
    <property type="protein sequence ID" value="GMG84186.1"/>
    <property type="molecule type" value="Genomic_DNA"/>
</dbReference>
<sequence>MRRIALAASILALGLAALPAAAAETFVRKTSPHTVEVTIDRLAAAVEKAGARVFARINHAEGAARAGMTLRPTTTLLFGNPLIGTPMMQANGAIGLDLPLRVVAYRDAEDVVHVVYRDVRLMAAEYEVDVPTVAKAAGALDKLTDAAIAAE</sequence>
<dbReference type="CDD" id="cd14797">
    <property type="entry name" value="DUF302"/>
    <property type="match status" value="1"/>
</dbReference>
<dbReference type="Proteomes" id="UP001239909">
    <property type="component" value="Unassembled WGS sequence"/>
</dbReference>
<evidence type="ECO:0000259" key="2">
    <source>
        <dbReference type="Pfam" id="PF03625"/>
    </source>
</evidence>
<evidence type="ECO:0000256" key="1">
    <source>
        <dbReference type="SAM" id="SignalP"/>
    </source>
</evidence>
<feature type="domain" description="DUF302" evidence="2">
    <location>
        <begin position="57"/>
        <end position="118"/>
    </location>
</feature>
<reference evidence="3 4" key="1">
    <citation type="submission" date="2023-04" db="EMBL/GenBank/DDBJ databases">
        <title>Marinoamorphus aggregata gen. nov., sp. Nov., isolate from tissue of brittle star Ophioplocus japonicus.</title>
        <authorList>
            <person name="Kawano K."/>
            <person name="Sawayama S."/>
            <person name="Nakagawa S."/>
        </authorList>
    </citation>
    <scope>NUCLEOTIDE SEQUENCE [LARGE SCALE GENOMIC DNA]</scope>
    <source>
        <strain evidence="3 4">NKW23</strain>
    </source>
</reference>
<dbReference type="PANTHER" id="PTHR38342:SF2">
    <property type="entry name" value="INNER MEMBRANE OR EXPORTED"/>
    <property type="match status" value="1"/>
</dbReference>
<evidence type="ECO:0000313" key="4">
    <source>
        <dbReference type="Proteomes" id="UP001239909"/>
    </source>
</evidence>
<dbReference type="Pfam" id="PF03625">
    <property type="entry name" value="DUF302"/>
    <property type="match status" value="1"/>
</dbReference>
<keyword evidence="1" id="KW-0732">Signal</keyword>
<comment type="caution">
    <text evidence="3">The sequence shown here is derived from an EMBL/GenBank/DDBJ whole genome shotgun (WGS) entry which is preliminary data.</text>
</comment>
<dbReference type="InterPro" id="IPR035923">
    <property type="entry name" value="TT1751-like_sf"/>
</dbReference>
<protein>
    <submittedName>
        <fullName evidence="3">DUF302 domain-containing protein</fullName>
    </submittedName>
</protein>
<dbReference type="PANTHER" id="PTHR38342">
    <property type="entry name" value="SLR5037 PROTEIN"/>
    <property type="match status" value="1"/>
</dbReference>
<feature type="signal peptide" evidence="1">
    <location>
        <begin position="1"/>
        <end position="22"/>
    </location>
</feature>
<dbReference type="InterPro" id="IPR005180">
    <property type="entry name" value="DUF302"/>
</dbReference>
<dbReference type="Gene3D" id="3.30.310.70">
    <property type="entry name" value="TT1751-like domain"/>
    <property type="match status" value="1"/>
</dbReference>
<feature type="chain" id="PRO_5045791944" evidence="1">
    <location>
        <begin position="23"/>
        <end position="151"/>
    </location>
</feature>
<dbReference type="SUPFAM" id="SSF103247">
    <property type="entry name" value="TT1751-like"/>
    <property type="match status" value="1"/>
</dbReference>
<gene>
    <name evidence="3" type="ORF">LNKW23_34000</name>
</gene>
<organism evidence="3 4">
    <name type="scientific">Paralimibaculum aggregatum</name>
    <dbReference type="NCBI Taxonomy" id="3036245"/>
    <lineage>
        <taxon>Bacteria</taxon>
        <taxon>Pseudomonadati</taxon>
        <taxon>Pseudomonadota</taxon>
        <taxon>Alphaproteobacteria</taxon>
        <taxon>Rhodobacterales</taxon>
        <taxon>Paracoccaceae</taxon>
        <taxon>Paralimibaculum</taxon>
    </lineage>
</organism>
<keyword evidence="4" id="KW-1185">Reference proteome</keyword>
<name>A0ABQ6LRV3_9RHOB</name>
<proteinExistence type="predicted"/>
<accession>A0ABQ6LRV3</accession>
<evidence type="ECO:0000313" key="3">
    <source>
        <dbReference type="EMBL" id="GMG84186.1"/>
    </source>
</evidence>
<dbReference type="RefSeq" id="WP_285673163.1">
    <property type="nucleotide sequence ID" value="NZ_BSYI01000031.1"/>
</dbReference>